<dbReference type="Pfam" id="PF02801">
    <property type="entry name" value="Ketoacyl-synt_C"/>
    <property type="match status" value="1"/>
</dbReference>
<dbReference type="SMART" id="SM00825">
    <property type="entry name" value="PKS_KS"/>
    <property type="match status" value="1"/>
</dbReference>
<dbReference type="AlphaFoldDB" id="A0AAE4YAP7"/>
<evidence type="ECO:0000313" key="15">
    <source>
        <dbReference type="EMBL" id="NBZ87956.1"/>
    </source>
</evidence>
<accession>A0AAE4YAP7</accession>
<evidence type="ECO:0000256" key="4">
    <source>
        <dbReference type="ARBA" id="ARBA00022475"/>
    </source>
</evidence>
<dbReference type="Gene3D" id="3.40.47.10">
    <property type="match status" value="1"/>
</dbReference>
<dbReference type="GO" id="GO:0005886">
    <property type="term" value="C:plasma membrane"/>
    <property type="evidence" value="ECO:0007669"/>
    <property type="project" value="UniProtKB-SubCell"/>
</dbReference>
<evidence type="ECO:0000256" key="13">
    <source>
        <dbReference type="RuleBase" id="RU003694"/>
    </source>
</evidence>
<dbReference type="InterPro" id="IPR014030">
    <property type="entry name" value="Ketoacyl_synth_N"/>
</dbReference>
<evidence type="ECO:0000256" key="7">
    <source>
        <dbReference type="ARBA" id="ARBA00022692"/>
    </source>
</evidence>
<evidence type="ECO:0000259" key="14">
    <source>
        <dbReference type="PROSITE" id="PS52004"/>
    </source>
</evidence>
<dbReference type="PROSITE" id="PS00606">
    <property type="entry name" value="KS3_1"/>
    <property type="match status" value="1"/>
</dbReference>
<dbReference type="CDD" id="cd00834">
    <property type="entry name" value="KAS_I_II"/>
    <property type="match status" value="1"/>
</dbReference>
<keyword evidence="4" id="KW-1003">Cell membrane</keyword>
<keyword evidence="5" id="KW-0997">Cell inner membrane</keyword>
<keyword evidence="7" id="KW-0812">Transmembrane</keyword>
<evidence type="ECO:0000313" key="16">
    <source>
        <dbReference type="Proteomes" id="UP001193501"/>
    </source>
</evidence>
<dbReference type="InterPro" id="IPR000794">
    <property type="entry name" value="Beta-ketoacyl_synthase"/>
</dbReference>
<sequence>MRRVVVTGAGTVNPLGDVSGTFRAMEAGTSAIGPLDLPDLDRLSIRIGARASVPDLDLGAWADPFATMAVAAARQAVAGADLPPGTGVILGSAGGGLQTVDAAYRAVYAERRDRVHPFTVPRLMASAAPSLVARDLGLTGPSFTVASACASATHAIGLAFQMIRGGADVMLAGGSEAMICFGGIKAWEGLRVLSPTACRPFSKGRDGMVMGEGAAVFLLEERAHALARGARILAEITGFAMSAEAGDIVAPSAPAAEAVIRAALDDARLTPGDIGHVNAHGTGTQANDRCEAEALARVFGPIPVTATKSLHGHLIGASGAVELLGVLLGLQGTIPATAGFLGPDPAAPVDLVTTARKVSPRAVVKTSFAFGGLNAVLVLAPG</sequence>
<evidence type="ECO:0000256" key="6">
    <source>
        <dbReference type="ARBA" id="ARBA00022679"/>
    </source>
</evidence>
<comment type="function">
    <text evidence="10">Proposed to synthesize NOD factor fatty acyl chain. Involved in the synthesis of a highly unsaturated fatty acid moiety, which forms part of a lipo-oligosaccharide that is responsible for host specificity.</text>
</comment>
<evidence type="ECO:0000256" key="10">
    <source>
        <dbReference type="ARBA" id="ARBA00037576"/>
    </source>
</evidence>
<evidence type="ECO:0000256" key="3">
    <source>
        <dbReference type="ARBA" id="ARBA00022458"/>
    </source>
</evidence>
<dbReference type="EMBL" id="JAABNR010000008">
    <property type="protein sequence ID" value="NBZ87956.1"/>
    <property type="molecule type" value="Genomic_DNA"/>
</dbReference>
<dbReference type="PROSITE" id="PS52004">
    <property type="entry name" value="KS3_2"/>
    <property type="match status" value="1"/>
</dbReference>
<comment type="caution">
    <text evidence="15">The sequence shown here is derived from an EMBL/GenBank/DDBJ whole genome shotgun (WGS) entry which is preliminary data.</text>
</comment>
<comment type="similarity">
    <text evidence="2 13">Belongs to the thiolase-like superfamily. Beta-ketoacyl-ACP synthases family.</text>
</comment>
<gene>
    <name evidence="15" type="ORF">GV832_10235</name>
</gene>
<evidence type="ECO:0000256" key="8">
    <source>
        <dbReference type="ARBA" id="ARBA00022989"/>
    </source>
</evidence>
<keyword evidence="3" id="KW-0536">Nodulation</keyword>
<evidence type="ECO:0000256" key="2">
    <source>
        <dbReference type="ARBA" id="ARBA00008467"/>
    </source>
</evidence>
<dbReference type="InterPro" id="IPR018201">
    <property type="entry name" value="Ketoacyl_synth_AS"/>
</dbReference>
<feature type="domain" description="Ketosynthase family 3 (KS3)" evidence="14">
    <location>
        <begin position="1"/>
        <end position="381"/>
    </location>
</feature>
<dbReference type="GO" id="GO:0004315">
    <property type="term" value="F:3-oxoacyl-[acyl-carrier-protein] synthase activity"/>
    <property type="evidence" value="ECO:0007669"/>
    <property type="project" value="InterPro"/>
</dbReference>
<dbReference type="SUPFAM" id="SSF53901">
    <property type="entry name" value="Thiolase-like"/>
    <property type="match status" value="1"/>
</dbReference>
<dbReference type="InterPro" id="IPR016039">
    <property type="entry name" value="Thiolase-like"/>
</dbReference>
<evidence type="ECO:0000256" key="11">
    <source>
        <dbReference type="ARBA" id="ARBA00039445"/>
    </source>
</evidence>
<keyword evidence="16" id="KW-1185">Reference proteome</keyword>
<organism evidence="15 16">
    <name type="scientific">Stagnihabitans tardus</name>
    <dbReference type="NCBI Taxonomy" id="2699202"/>
    <lineage>
        <taxon>Bacteria</taxon>
        <taxon>Pseudomonadati</taxon>
        <taxon>Pseudomonadota</taxon>
        <taxon>Alphaproteobacteria</taxon>
        <taxon>Rhodobacterales</taxon>
        <taxon>Paracoccaceae</taxon>
        <taxon>Stagnihabitans</taxon>
    </lineage>
</organism>
<dbReference type="PANTHER" id="PTHR11712:SF352">
    <property type="entry name" value="3-OXOACYL-[ACYL-CARRIER-PROTEIN] SYNTHASE"/>
    <property type="match status" value="1"/>
</dbReference>
<keyword evidence="6 13" id="KW-0808">Transferase</keyword>
<dbReference type="PANTHER" id="PTHR11712">
    <property type="entry name" value="POLYKETIDE SYNTHASE-RELATED"/>
    <property type="match status" value="1"/>
</dbReference>
<dbReference type="GO" id="GO:0006633">
    <property type="term" value="P:fatty acid biosynthetic process"/>
    <property type="evidence" value="ECO:0007669"/>
    <property type="project" value="InterPro"/>
</dbReference>
<name>A0AAE4YAP7_9RHOB</name>
<reference evidence="15" key="1">
    <citation type="submission" date="2020-01" db="EMBL/GenBank/DDBJ databases">
        <authorList>
            <person name="Chen W.-M."/>
        </authorList>
    </citation>
    <scope>NUCLEOTIDE SEQUENCE</scope>
    <source>
        <strain evidence="15">CYK-10</strain>
    </source>
</reference>
<keyword evidence="8" id="KW-1133">Transmembrane helix</keyword>
<comment type="subcellular location">
    <subcellularLocation>
        <location evidence="1">Cell inner membrane</location>
    </subcellularLocation>
</comment>
<evidence type="ECO:0000256" key="1">
    <source>
        <dbReference type="ARBA" id="ARBA00004533"/>
    </source>
</evidence>
<evidence type="ECO:0000256" key="9">
    <source>
        <dbReference type="ARBA" id="ARBA00023136"/>
    </source>
</evidence>
<proteinExistence type="inferred from homology"/>
<dbReference type="InterPro" id="IPR014031">
    <property type="entry name" value="Ketoacyl_synth_C"/>
</dbReference>
<dbReference type="InterPro" id="IPR020841">
    <property type="entry name" value="PKS_Beta-ketoAc_synthase_dom"/>
</dbReference>
<dbReference type="Proteomes" id="UP001193501">
    <property type="component" value="Unassembled WGS sequence"/>
</dbReference>
<protein>
    <recommendedName>
        <fullName evidence="11">Nodulation protein E</fullName>
    </recommendedName>
    <alternativeName>
        <fullName evidence="12">Host-specificity of nodulation protein B</fullName>
    </alternativeName>
</protein>
<evidence type="ECO:0000256" key="12">
    <source>
        <dbReference type="ARBA" id="ARBA00041756"/>
    </source>
</evidence>
<dbReference type="Pfam" id="PF00109">
    <property type="entry name" value="ketoacyl-synt"/>
    <property type="match status" value="1"/>
</dbReference>
<evidence type="ECO:0000256" key="5">
    <source>
        <dbReference type="ARBA" id="ARBA00022519"/>
    </source>
</evidence>
<dbReference type="RefSeq" id="WP_168774760.1">
    <property type="nucleotide sequence ID" value="NZ_JAABNR010000008.1"/>
</dbReference>
<keyword evidence="9" id="KW-0472">Membrane</keyword>